<feature type="region of interest" description="Disordered" evidence="10">
    <location>
        <begin position="319"/>
        <end position="340"/>
    </location>
</feature>
<dbReference type="SUPFAM" id="SSF55874">
    <property type="entry name" value="ATPase domain of HSP90 chaperone/DNA topoisomerase II/histidine kinase"/>
    <property type="match status" value="1"/>
</dbReference>
<keyword evidence="5" id="KW-0597">Phosphoprotein</keyword>
<keyword evidence="7" id="KW-0547">Nucleotide-binding</keyword>
<protein>
    <recommendedName>
        <fullName evidence="3">histidine kinase</fullName>
        <ecNumber evidence="3">2.7.13.3</ecNumber>
    </recommendedName>
</protein>
<organism evidence="13 14">
    <name type="scientific">Halosegnis marinus</name>
    <dbReference type="NCBI Taxonomy" id="3034023"/>
    <lineage>
        <taxon>Archaea</taxon>
        <taxon>Methanobacteriati</taxon>
        <taxon>Methanobacteriota</taxon>
        <taxon>Stenosarchaea group</taxon>
        <taxon>Halobacteria</taxon>
        <taxon>Halobacteriales</taxon>
        <taxon>Natronomonadaceae</taxon>
        <taxon>Halosegnis</taxon>
    </lineage>
</organism>
<gene>
    <name evidence="13" type="ORF">ACFQJ4_14715</name>
</gene>
<dbReference type="EC" id="2.7.13.3" evidence="3"/>
<keyword evidence="11" id="KW-1133">Transmembrane helix</keyword>
<keyword evidence="4" id="KW-1003">Cell membrane</keyword>
<dbReference type="SUPFAM" id="SSF47384">
    <property type="entry name" value="Homodimeric domain of signal transducing histidine kinase"/>
    <property type="match status" value="1"/>
</dbReference>
<evidence type="ECO:0000256" key="5">
    <source>
        <dbReference type="ARBA" id="ARBA00022553"/>
    </source>
</evidence>
<keyword evidence="8" id="KW-0418">Kinase</keyword>
<proteinExistence type="predicted"/>
<feature type="domain" description="Histidine kinase" evidence="12">
    <location>
        <begin position="417"/>
        <end position="627"/>
    </location>
</feature>
<comment type="caution">
    <text evidence="13">The sequence shown here is derived from an EMBL/GenBank/DDBJ whole genome shotgun (WGS) entry which is preliminary data.</text>
</comment>
<dbReference type="GO" id="GO:0004673">
    <property type="term" value="F:protein histidine kinase activity"/>
    <property type="evidence" value="ECO:0007669"/>
    <property type="project" value="UniProtKB-EC"/>
</dbReference>
<dbReference type="PRINTS" id="PR00344">
    <property type="entry name" value="BCTRLSENSOR"/>
</dbReference>
<dbReference type="InterPro" id="IPR036097">
    <property type="entry name" value="HisK_dim/P_sf"/>
</dbReference>
<feature type="transmembrane region" description="Helical" evidence="11">
    <location>
        <begin position="84"/>
        <end position="105"/>
    </location>
</feature>
<dbReference type="Proteomes" id="UP001596398">
    <property type="component" value="Unassembled WGS sequence"/>
</dbReference>
<dbReference type="AlphaFoldDB" id="A0ABD5ZSI7"/>
<dbReference type="GO" id="GO:0005524">
    <property type="term" value="F:ATP binding"/>
    <property type="evidence" value="ECO:0007669"/>
    <property type="project" value="UniProtKB-KW"/>
</dbReference>
<dbReference type="InterPro" id="IPR004358">
    <property type="entry name" value="Sig_transdc_His_kin-like_C"/>
</dbReference>
<dbReference type="InterPro" id="IPR005467">
    <property type="entry name" value="His_kinase_dom"/>
</dbReference>
<keyword evidence="9 13" id="KW-0067">ATP-binding</keyword>
<evidence type="ECO:0000259" key="12">
    <source>
        <dbReference type="PROSITE" id="PS50109"/>
    </source>
</evidence>
<dbReference type="Pfam" id="PF02518">
    <property type="entry name" value="HATPase_c"/>
    <property type="match status" value="1"/>
</dbReference>
<feature type="transmembrane region" description="Helical" evidence="11">
    <location>
        <begin position="111"/>
        <end position="132"/>
    </location>
</feature>
<dbReference type="Gene3D" id="3.30.450.20">
    <property type="entry name" value="PAS domain"/>
    <property type="match status" value="1"/>
</dbReference>
<name>A0ABD5ZSI7_9EURY</name>
<evidence type="ECO:0000313" key="13">
    <source>
        <dbReference type="EMBL" id="MFC7236554.1"/>
    </source>
</evidence>
<dbReference type="PANTHER" id="PTHR44936:SF10">
    <property type="entry name" value="SENSOR PROTEIN RSTB"/>
    <property type="match status" value="1"/>
</dbReference>
<evidence type="ECO:0000256" key="4">
    <source>
        <dbReference type="ARBA" id="ARBA00022475"/>
    </source>
</evidence>
<dbReference type="Gene3D" id="3.30.565.10">
    <property type="entry name" value="Histidine kinase-like ATPase, C-terminal domain"/>
    <property type="match status" value="1"/>
</dbReference>
<dbReference type="RefSeq" id="WP_276234715.1">
    <property type="nucleotide sequence ID" value="NZ_CP119802.1"/>
</dbReference>
<evidence type="ECO:0000256" key="8">
    <source>
        <dbReference type="ARBA" id="ARBA00022777"/>
    </source>
</evidence>
<evidence type="ECO:0000256" key="3">
    <source>
        <dbReference type="ARBA" id="ARBA00012438"/>
    </source>
</evidence>
<keyword evidence="11" id="KW-0812">Transmembrane</keyword>
<dbReference type="InterPro" id="IPR050980">
    <property type="entry name" value="2C_sensor_his_kinase"/>
</dbReference>
<evidence type="ECO:0000256" key="6">
    <source>
        <dbReference type="ARBA" id="ARBA00022679"/>
    </source>
</evidence>
<dbReference type="CDD" id="cd00082">
    <property type="entry name" value="HisKA"/>
    <property type="match status" value="1"/>
</dbReference>
<evidence type="ECO:0000256" key="10">
    <source>
        <dbReference type="SAM" id="MobiDB-lite"/>
    </source>
</evidence>
<evidence type="ECO:0000256" key="2">
    <source>
        <dbReference type="ARBA" id="ARBA00004651"/>
    </source>
</evidence>
<keyword evidence="11" id="KW-0472">Membrane</keyword>
<dbReference type="GO" id="GO:0005886">
    <property type="term" value="C:plasma membrane"/>
    <property type="evidence" value="ECO:0007669"/>
    <property type="project" value="UniProtKB-SubCell"/>
</dbReference>
<keyword evidence="14" id="KW-1185">Reference proteome</keyword>
<dbReference type="PANTHER" id="PTHR44936">
    <property type="entry name" value="SENSOR PROTEIN CREC"/>
    <property type="match status" value="1"/>
</dbReference>
<feature type="compositionally biased region" description="Low complexity" evidence="10">
    <location>
        <begin position="320"/>
        <end position="331"/>
    </location>
</feature>
<feature type="transmembrane region" description="Helical" evidence="11">
    <location>
        <begin position="52"/>
        <end position="72"/>
    </location>
</feature>
<dbReference type="EMBL" id="JBHTAP010000001">
    <property type="protein sequence ID" value="MFC7236554.1"/>
    <property type="molecule type" value="Genomic_DNA"/>
</dbReference>
<dbReference type="InterPro" id="IPR036890">
    <property type="entry name" value="HATPase_C_sf"/>
</dbReference>
<comment type="catalytic activity">
    <reaction evidence="1">
        <text>ATP + protein L-histidine = ADP + protein N-phospho-L-histidine.</text>
        <dbReference type="EC" id="2.7.13.3"/>
    </reaction>
</comment>
<dbReference type="GeneID" id="79268289"/>
<keyword evidence="6" id="KW-0808">Transferase</keyword>
<dbReference type="InterPro" id="IPR003594">
    <property type="entry name" value="HATPase_dom"/>
</dbReference>
<dbReference type="InterPro" id="IPR003661">
    <property type="entry name" value="HisK_dim/P_dom"/>
</dbReference>
<evidence type="ECO:0000256" key="11">
    <source>
        <dbReference type="SAM" id="Phobius"/>
    </source>
</evidence>
<dbReference type="CDD" id="cd00075">
    <property type="entry name" value="HATPase"/>
    <property type="match status" value="1"/>
</dbReference>
<accession>A0ABD5ZSI7</accession>
<dbReference type="Gene3D" id="1.10.287.130">
    <property type="match status" value="1"/>
</dbReference>
<reference evidence="13 14" key="1">
    <citation type="journal article" date="2019" name="Int. J. Syst. Evol. Microbiol.">
        <title>The Global Catalogue of Microorganisms (GCM) 10K type strain sequencing project: providing services to taxonomists for standard genome sequencing and annotation.</title>
        <authorList>
            <consortium name="The Broad Institute Genomics Platform"/>
            <consortium name="The Broad Institute Genome Sequencing Center for Infectious Disease"/>
            <person name="Wu L."/>
            <person name="Ma J."/>
        </authorList>
    </citation>
    <scope>NUCLEOTIDE SEQUENCE [LARGE SCALE GENOMIC DNA]</scope>
    <source>
        <strain evidence="13 14">DT85</strain>
    </source>
</reference>
<dbReference type="SMART" id="SM00387">
    <property type="entry name" value="HATPase_c"/>
    <property type="match status" value="1"/>
</dbReference>
<evidence type="ECO:0000256" key="9">
    <source>
        <dbReference type="ARBA" id="ARBA00022840"/>
    </source>
</evidence>
<comment type="subcellular location">
    <subcellularLocation>
        <location evidence="2">Cell membrane</location>
        <topology evidence="2">Multi-pass membrane protein</topology>
    </subcellularLocation>
</comment>
<dbReference type="PROSITE" id="PS50109">
    <property type="entry name" value="HIS_KIN"/>
    <property type="match status" value="1"/>
</dbReference>
<feature type="transmembrane region" description="Helical" evidence="11">
    <location>
        <begin position="12"/>
        <end position="32"/>
    </location>
</feature>
<sequence>MTLSERGRRAVAGGAVSLLGALLLLVPLFDMWQDVAVPPHKSLLSTTVENAVPLGLALVLVVTGVWLATRPWPARDALAVTKWTYAVSLGFGVVFAWVIGIQGFVQGDLKPLVIAMDAVLIGGLVAVAVGFYDVRRRRQRRETEHARARTSALFDNTDDDVATLRLASDGVETLATNAAFDANFDRAPAVLSRVIDAADTDSRAAFVRAVADGDPFEVEVELDDRGERREFIAQIVPYEADGDAAELFLVLTDVTEQKELARERVARSRIEHLHTVASEMANAPDADAAYDLTMSAAERVVPYDRACLSVDGETVRTRNADGPLDAAAADEAGGESRPLVETDGGAMVTDTDAGPVVTVPVGGRGVLQLGARPGALDESRTDAVELLATHLRETLRRLDREETIRHEREQMEFLNRVLRHDLLNGMNVVRMQGQLLESETDDEAVLERVDTVIDRVDSMTELINTMRSFMKTVLEGGEHELEPVALDDALTAAIESARDGHPGATFEVEGGVFPPVKVLADDLVSELFHNLLTNAVTHNDAAEPVVRVSAEPGPDAVEVVVADNGPGIPEGMRSRVLEKGEQGEASDGTGLGLYLCREIVDSYGGSLDIGESGMGGAAFTVRLPRQED</sequence>
<evidence type="ECO:0000256" key="1">
    <source>
        <dbReference type="ARBA" id="ARBA00000085"/>
    </source>
</evidence>
<evidence type="ECO:0000256" key="7">
    <source>
        <dbReference type="ARBA" id="ARBA00022741"/>
    </source>
</evidence>
<evidence type="ECO:0000313" key="14">
    <source>
        <dbReference type="Proteomes" id="UP001596398"/>
    </source>
</evidence>